<name>A0A3B0VYU9_9ZZZZ</name>
<gene>
    <name evidence="1" type="ORF">MNBD_GAMMA03-823</name>
</gene>
<evidence type="ECO:0000313" key="1">
    <source>
        <dbReference type="EMBL" id="VAW48201.1"/>
    </source>
</evidence>
<organism evidence="1">
    <name type="scientific">hydrothermal vent metagenome</name>
    <dbReference type="NCBI Taxonomy" id="652676"/>
    <lineage>
        <taxon>unclassified sequences</taxon>
        <taxon>metagenomes</taxon>
        <taxon>ecological metagenomes</taxon>
    </lineage>
</organism>
<protein>
    <recommendedName>
        <fullName evidence="2">Apea-like HEPN domain-containing protein</fullName>
    </recommendedName>
</protein>
<dbReference type="AlphaFoldDB" id="A0A3B0VYU9"/>
<accession>A0A3B0VYU9</accession>
<evidence type="ECO:0008006" key="2">
    <source>
        <dbReference type="Google" id="ProtNLM"/>
    </source>
</evidence>
<reference evidence="1" key="1">
    <citation type="submission" date="2018-06" db="EMBL/GenBank/DDBJ databases">
        <authorList>
            <person name="Zhirakovskaya E."/>
        </authorList>
    </citation>
    <scope>NUCLEOTIDE SEQUENCE</scope>
</reference>
<proteinExistence type="predicted"/>
<sequence>MAAYFLNKATTILTHRALEAAFRIDYLYRSKRVNRTKNDLLTQSFYKLYLIKGKNARFEDEILSSWKTHTSSPNNSKIISDLIEAFKYRHWLAHGRYYTPKLGKKYDFTSIYTLAQIIFDSFPLKGR</sequence>
<dbReference type="EMBL" id="UOFC01000190">
    <property type="protein sequence ID" value="VAW48201.1"/>
    <property type="molecule type" value="Genomic_DNA"/>
</dbReference>